<dbReference type="SUPFAM" id="SSF49354">
    <property type="entry name" value="PapD-like"/>
    <property type="match status" value="1"/>
</dbReference>
<evidence type="ECO:0000313" key="2">
    <source>
        <dbReference type="EMBL" id="MDV5824105.1"/>
    </source>
</evidence>
<accession>A0ABU3ZX87</accession>
<evidence type="ECO:0000313" key="3">
    <source>
        <dbReference type="Proteomes" id="UP001185984"/>
    </source>
</evidence>
<name>A0ABU3ZX87_9SPHN</name>
<dbReference type="Gene3D" id="2.60.40.10">
    <property type="entry name" value="Immunoglobulins"/>
    <property type="match status" value="1"/>
</dbReference>
<dbReference type="Pfam" id="PF00345">
    <property type="entry name" value="PapD_N"/>
    <property type="match status" value="1"/>
</dbReference>
<organism evidence="2 3">
    <name type="scientific">Sphingobium naphthae</name>
    <dbReference type="NCBI Taxonomy" id="1886786"/>
    <lineage>
        <taxon>Bacteria</taxon>
        <taxon>Pseudomonadati</taxon>
        <taxon>Pseudomonadota</taxon>
        <taxon>Alphaproteobacteria</taxon>
        <taxon>Sphingomonadales</taxon>
        <taxon>Sphingomonadaceae</taxon>
        <taxon>Sphingobium</taxon>
    </lineage>
</organism>
<dbReference type="InterPro" id="IPR016147">
    <property type="entry name" value="Pili_assmbl_chaperone_N"/>
</dbReference>
<keyword evidence="3" id="KW-1185">Reference proteome</keyword>
<feature type="domain" description="Pili assembly chaperone N-terminal" evidence="1">
    <location>
        <begin position="4"/>
        <end position="111"/>
    </location>
</feature>
<dbReference type="PANTHER" id="PTHR30251">
    <property type="entry name" value="PILUS ASSEMBLY CHAPERONE"/>
    <property type="match status" value="1"/>
</dbReference>
<dbReference type="InterPro" id="IPR013783">
    <property type="entry name" value="Ig-like_fold"/>
</dbReference>
<dbReference type="RefSeq" id="WP_317516900.1">
    <property type="nucleotide sequence ID" value="NZ_JAPTHD010000003.1"/>
</dbReference>
<dbReference type="PANTHER" id="PTHR30251:SF4">
    <property type="entry name" value="SLR1668 PROTEIN"/>
    <property type="match status" value="1"/>
</dbReference>
<proteinExistence type="predicted"/>
<gene>
    <name evidence="2" type="ORF">O0R41_10895</name>
</gene>
<dbReference type="InterPro" id="IPR050643">
    <property type="entry name" value="Periplasmic_pilus_chap"/>
</dbReference>
<reference evidence="3" key="1">
    <citation type="journal article" date="2022" name="J Environ Chem Eng">
        <title>Biodegradation of petroleum oil using a constructed nonpathogenic and heavy metal-tolerant bacterial consortium isolated from marine sponges.</title>
        <authorList>
            <person name="Dechsakulwatana C."/>
            <person name="Rungsihiranrut A."/>
            <person name="Muangchinda C."/>
            <person name="Ningthoujam R."/>
            <person name="Klankeo P."/>
            <person name="Pinyakong O."/>
        </authorList>
    </citation>
    <scope>NUCLEOTIDE SEQUENCE [LARGE SCALE GENOMIC DNA]</scope>
    <source>
        <strain evidence="3">MO2-4</strain>
    </source>
</reference>
<dbReference type="InterPro" id="IPR008962">
    <property type="entry name" value="PapD-like_sf"/>
</dbReference>
<dbReference type="Proteomes" id="UP001185984">
    <property type="component" value="Unassembled WGS sequence"/>
</dbReference>
<evidence type="ECO:0000259" key="1">
    <source>
        <dbReference type="Pfam" id="PF00345"/>
    </source>
</evidence>
<dbReference type="EMBL" id="JAPTHD010000003">
    <property type="protein sequence ID" value="MDV5824105.1"/>
    <property type="molecule type" value="Genomic_DNA"/>
</dbReference>
<sequence length="213" mass="23203">MTITERSAILKLSNVTTDAMRAQVRVFRWDQVEGMDRLRPTDDVLASPPMIDVGGNGRQIVRLVRRDMTSAQGAPCETAYRLRVDELPAPKMQPSKSGLDFRMSYSIPLFVTAARCRKDQPRLSWRIGGEGASRTLTVANGGSRHAQLAAATIIGRGGQRQPISQGLMGYVLPGSSMHFPVRGNVQIPAEGMIEVMINGQKASWPVRSAASGQ</sequence>
<protein>
    <submittedName>
        <fullName evidence="2">Fimbria/pilus periplasmic chaperone</fullName>
    </submittedName>
</protein>
<comment type="caution">
    <text evidence="2">The sequence shown here is derived from an EMBL/GenBank/DDBJ whole genome shotgun (WGS) entry which is preliminary data.</text>
</comment>